<dbReference type="PANTHER" id="PTHR32329:SF4">
    <property type="entry name" value="ACTIVATOR OF 2-HYDROXYACYL-COA DEHYDRATASE"/>
    <property type="match status" value="1"/>
</dbReference>
<sequence>MNEKVRIGIDVGSTTAKIVVLSEDNSVIYSEYTRHNADVKNTILGFFTRLRGQLADAAAAIKFTGSAGMGVSERYGFPFIQEVLALNCFARRECSGLRTIIDIGGEDAKIVFLDDKALPDMRMNGNCAGGTGAFIDQMAAILGMTIAEMDAAAAKAERIHPIASRCGVFSKTDVQNLVAKNVAREEICASIFHAIAVQVVASLSRGRDITPKILFCGGPLTFIASLRRAFMDYLRLDDGDILHVENANILTAKGCALSIDAGGEYAYSIASLIELITNAPDVKVGTEQTLPPIFENDAEIASWRRRKAETGDLTAPLKDGDALVLGIDSGSTTTKIVLANMDGRIVFSDYSKNMGNPILAVRRGLEKFAARLKEDDLQCRIISGCSTGYGEELIKAAFGLNLSMVETMAHYTAAKRICPDVDFILDIGGQDMKAMFIEDGVLNRIELNEACSSGCGSFIETFANSLGFSAQEFSDRAVRSKAPCDLGTRCTVFMNSKIKQSMREGASVEDIAAGLAYSVVKNCFYKVLKIRDTNIGKHIVVQGGTMRNDAVVKALENIVGHDVYRNSMPELMGAYGCALYALEQIDAGTPVVELEVGREIDYDLSHTVCRGCENNCYIDIYNFRNGRRYYSGNKCEKVFSFRAKGEKGDNIYTYRRERVFAVPEVKNPVLRLGVPRVLNLYSDFPFWAAFFAELGIELVLSDISTYTTYEKQLREVMSDNICFPAKLVHSHIHNLCGKDIDRIFFPYVVYENKHDKTEANSYNCPIVSSYNTLIKNIYRGSLPLDNPVFTLKDRALTVKNCIRYVSVLVEHVRREKSGVEFAPDRKSVEWAVDAAFAALDRFHEDMRLKNGELLAKAKSEGRLVVLLAGRPYHTDSLIQHKLSDMISDLGVTVVNEEIVDARADMKMEDTYILSQWNYINKIVKAAKWVGQQGDSVHYVQMTSFGCGPDAFLLDEVSNLLHRYHKSATIVKIDDINNLGSMKLRIRSLIESLKYKNGKRADVAPFVSTRLFTKEESHRVVLAPFFTEYFSPFLPELFEINGYHLEVLPMSDKESAEMGLQYANNEVCYPATLIVGDAIKALKSGKYNLADVAVGITQTGGQCRASNYYPIIKKALVDAGFADIPVISVSFGSGLSNNQPGFKINWLKSIPVTLSVMLYGDNLSKLYHATVVRTDNRTAVGELRDRYIAEAKPLVLKRDSDGLLRLLSSAVEEFNALLPAGRIEREKVGIVGEIFLKYHPFANKFTERWLIERNFEVIPPNLLTFFIQSFVNAETKKANDTDRIALPKPIMNFLYSLVKQRIRKFDRVMEQFRYFTPTEDVFDLAEDVKEILPLVVQFGEGWLLPAEIVAFAKQKVKAVLSLQPFGCIANHIISKGLENKIKQRYPGINILSLDFDSGVSEVNIENRLRLLLDAV</sequence>
<dbReference type="CDD" id="cd24035">
    <property type="entry name" value="ASKHA_NBD_O66634-like_rpt2"/>
    <property type="match status" value="1"/>
</dbReference>
<dbReference type="Pfam" id="PF09989">
    <property type="entry name" value="DUF2229"/>
    <property type="match status" value="1"/>
</dbReference>
<feature type="domain" description="ATPase BadF/BadG/BcrA/BcrD type" evidence="5">
    <location>
        <begin position="325"/>
        <end position="581"/>
    </location>
</feature>
<feature type="domain" description="ATPase BadF/BadG/BcrA/BcrD type" evidence="5">
    <location>
        <begin position="7"/>
        <end position="220"/>
    </location>
</feature>
<keyword evidence="3" id="KW-0408">Iron</keyword>
<accession>A0A940DHT1</accession>
<gene>
    <name evidence="7" type="ORF">IAC51_00660</name>
</gene>
<feature type="domain" description="DUF2229" evidence="6">
    <location>
        <begin position="672"/>
        <end position="898"/>
    </location>
</feature>
<dbReference type="PANTHER" id="PTHR32329">
    <property type="entry name" value="BIFUNCTIONAL PROTEIN [INCLUDES 2-HYDROXYACYL-COA DEHYDRATASE (N-TER) AND ITS ACTIVATOR DOMAIN (C_TERM)-RELATED"/>
    <property type="match status" value="1"/>
</dbReference>
<evidence type="ECO:0000313" key="8">
    <source>
        <dbReference type="Proteomes" id="UP000712007"/>
    </source>
</evidence>
<evidence type="ECO:0000259" key="5">
    <source>
        <dbReference type="Pfam" id="PF01869"/>
    </source>
</evidence>
<name>A0A940DHT1_9BACT</name>
<protein>
    <submittedName>
        <fullName evidence="7">2-hydroxyacyl-CoA dehydratase</fullName>
    </submittedName>
</protein>
<dbReference type="InterPro" id="IPR008275">
    <property type="entry name" value="CoA_E_activase_dom"/>
</dbReference>
<reference evidence="7" key="1">
    <citation type="submission" date="2020-10" db="EMBL/GenBank/DDBJ databases">
        <authorList>
            <person name="Gilroy R."/>
        </authorList>
    </citation>
    <scope>NUCLEOTIDE SEQUENCE</scope>
    <source>
        <strain evidence="7">3924</strain>
    </source>
</reference>
<reference evidence="7" key="2">
    <citation type="journal article" date="2021" name="PeerJ">
        <title>Extensive microbial diversity within the chicken gut microbiome revealed by metagenomics and culture.</title>
        <authorList>
            <person name="Gilroy R."/>
            <person name="Ravi A."/>
            <person name="Getino M."/>
            <person name="Pursley I."/>
            <person name="Horton D.L."/>
            <person name="Alikhan N.F."/>
            <person name="Baker D."/>
            <person name="Gharbi K."/>
            <person name="Hall N."/>
            <person name="Watson M."/>
            <person name="Adriaenssens E.M."/>
            <person name="Foster-Nyarko E."/>
            <person name="Jarju S."/>
            <person name="Secka A."/>
            <person name="Antonio M."/>
            <person name="Oren A."/>
            <person name="Chaudhuri R.R."/>
            <person name="La Ragione R."/>
            <person name="Hildebrand F."/>
            <person name="Pallen M.J."/>
        </authorList>
    </citation>
    <scope>NUCLEOTIDE SEQUENCE</scope>
    <source>
        <strain evidence="7">3924</strain>
    </source>
</reference>
<dbReference type="NCBIfam" id="TIGR00241">
    <property type="entry name" value="CoA_E_activ"/>
    <property type="match status" value="1"/>
</dbReference>
<dbReference type="InterPro" id="IPR002731">
    <property type="entry name" value="ATPase_BadF"/>
</dbReference>
<dbReference type="GO" id="GO:0046872">
    <property type="term" value="F:metal ion binding"/>
    <property type="evidence" value="ECO:0007669"/>
    <property type="project" value="UniProtKB-KW"/>
</dbReference>
<proteinExistence type="predicted"/>
<evidence type="ECO:0000259" key="6">
    <source>
        <dbReference type="Pfam" id="PF09989"/>
    </source>
</evidence>
<evidence type="ECO:0000256" key="2">
    <source>
        <dbReference type="ARBA" id="ARBA00022723"/>
    </source>
</evidence>
<dbReference type="EMBL" id="JADIMV010000014">
    <property type="protein sequence ID" value="MBO8439144.1"/>
    <property type="molecule type" value="Genomic_DNA"/>
</dbReference>
<dbReference type="Pfam" id="PF01869">
    <property type="entry name" value="BcrAD_BadFG"/>
    <property type="match status" value="2"/>
</dbReference>
<dbReference type="CDD" id="cd24034">
    <property type="entry name" value="ASKHA_NBD_O66634-like_rpt1"/>
    <property type="match status" value="1"/>
</dbReference>
<evidence type="ECO:0000256" key="1">
    <source>
        <dbReference type="ARBA" id="ARBA00001966"/>
    </source>
</evidence>
<organism evidence="7 8">
    <name type="scientific">Candidatus Aphodosoma intestinipullorum</name>
    <dbReference type="NCBI Taxonomy" id="2840674"/>
    <lineage>
        <taxon>Bacteria</taxon>
        <taxon>Pseudomonadati</taxon>
        <taxon>Bacteroidota</taxon>
        <taxon>Bacteroidia</taxon>
        <taxon>Bacteroidales</taxon>
        <taxon>Candidatus Aphodosoma</taxon>
    </lineage>
</organism>
<dbReference type="InterPro" id="IPR018709">
    <property type="entry name" value="CoA_activase_DUF2229"/>
</dbReference>
<dbReference type="Gene3D" id="3.30.420.40">
    <property type="match status" value="4"/>
</dbReference>
<comment type="caution">
    <text evidence="7">The sequence shown here is derived from an EMBL/GenBank/DDBJ whole genome shotgun (WGS) entry which is preliminary data.</text>
</comment>
<dbReference type="InterPro" id="IPR051805">
    <property type="entry name" value="Dehydratase_Activator_Redct"/>
</dbReference>
<dbReference type="GO" id="GO:0051536">
    <property type="term" value="F:iron-sulfur cluster binding"/>
    <property type="evidence" value="ECO:0007669"/>
    <property type="project" value="UniProtKB-KW"/>
</dbReference>
<dbReference type="InterPro" id="IPR043129">
    <property type="entry name" value="ATPase_NBD"/>
</dbReference>
<comment type="cofactor">
    <cofactor evidence="1">
        <name>[4Fe-4S] cluster</name>
        <dbReference type="ChEBI" id="CHEBI:49883"/>
    </cofactor>
</comment>
<dbReference type="SUPFAM" id="SSF53067">
    <property type="entry name" value="Actin-like ATPase domain"/>
    <property type="match status" value="2"/>
</dbReference>
<evidence type="ECO:0000256" key="3">
    <source>
        <dbReference type="ARBA" id="ARBA00023004"/>
    </source>
</evidence>
<dbReference type="Proteomes" id="UP000712007">
    <property type="component" value="Unassembled WGS sequence"/>
</dbReference>
<keyword evidence="2" id="KW-0479">Metal-binding</keyword>
<keyword evidence="4" id="KW-0411">Iron-sulfur</keyword>
<evidence type="ECO:0000313" key="7">
    <source>
        <dbReference type="EMBL" id="MBO8439144.1"/>
    </source>
</evidence>
<evidence type="ECO:0000256" key="4">
    <source>
        <dbReference type="ARBA" id="ARBA00023014"/>
    </source>
</evidence>